<dbReference type="SMART" id="SM00388">
    <property type="entry name" value="HisKA"/>
    <property type="match status" value="1"/>
</dbReference>
<evidence type="ECO:0000256" key="1">
    <source>
        <dbReference type="ARBA" id="ARBA00000085"/>
    </source>
</evidence>
<evidence type="ECO:0000256" key="14">
    <source>
        <dbReference type="ARBA" id="ARBA00023136"/>
    </source>
</evidence>
<sequence>MVRTMLAFLPPRLRAVLLILLWLAASSLGGWLGYQGFVKIGLETVVAAGNNRLDLYAASLRREIEKFAFLPDVVALQPEILSLLQSPGDKSLQSRANLYLEELSRRAGTLSVYMLDHDGHVLAASNWRRADSFVGESLGFRPYVQQALREGRGRYFGVGTTRGEPGYYLTTTLGQGEMHGVVVVKVGLAQLEQSWASAESPVLVSDENTVVILSNMPAWRFATLLPLDEARRAELEASQKYNRLSLRPLGWRGMSSGSVTGVRQVSIPDVKDAAADQSAGRFLAQSRPMAGTPWQITVLSPLSVALQLAASRAWVTGALIALMLLLGALLYQRRRHVREQLAAQQALKQANEVLENKVQQRTADLQSANVALQQEVMERMQAETTLRAAQDELVQAGKLAVIGQLSTEVAHELNQPLAALRALAGNSQRFLERGQSEMVQSNLQRMAELTERMGRITGQLRNFARKSAGQPEPVELAKVVDGALSLMEPRIAQSGVMVVRQPSDLELSAWCDANRVQQVLINLLSNALDAVQGGNTRCVEIACNRSGAWAQITVRDHGPGLSDQAQARLFEPFFTTKPEGLGLGLGLPLSAEIAQAAGGSLTGGNHPEGGAIFTLSLPLVDTRPLS</sequence>
<keyword evidence="6" id="KW-0597">Phosphoprotein</keyword>
<evidence type="ECO:0000256" key="5">
    <source>
        <dbReference type="ARBA" id="ARBA00022519"/>
    </source>
</evidence>
<dbReference type="CDD" id="cd00082">
    <property type="entry name" value="HisKA"/>
    <property type="match status" value="1"/>
</dbReference>
<keyword evidence="4" id="KW-1003">Cell membrane</keyword>
<keyword evidence="5" id="KW-0997">Cell inner membrane</keyword>
<evidence type="ECO:0000259" key="18">
    <source>
        <dbReference type="PROSITE" id="PS50109"/>
    </source>
</evidence>
<evidence type="ECO:0000256" key="15">
    <source>
        <dbReference type="ARBA" id="ARBA00073143"/>
    </source>
</evidence>
<evidence type="ECO:0000256" key="13">
    <source>
        <dbReference type="ARBA" id="ARBA00023012"/>
    </source>
</evidence>
<evidence type="ECO:0000256" key="12">
    <source>
        <dbReference type="ARBA" id="ARBA00022989"/>
    </source>
</evidence>
<keyword evidence="13" id="KW-0902">Two-component regulatory system</keyword>
<keyword evidence="9" id="KW-0547">Nucleotide-binding</keyword>
<dbReference type="Gene3D" id="6.10.250.3020">
    <property type="match status" value="1"/>
</dbReference>
<comment type="caution">
    <text evidence="19">The sequence shown here is derived from an EMBL/GenBank/DDBJ whole genome shotgun (WGS) entry which is preliminary data.</text>
</comment>
<keyword evidence="7" id="KW-0808">Transferase</keyword>
<keyword evidence="14 17" id="KW-0472">Membrane</keyword>
<evidence type="ECO:0000256" key="7">
    <source>
        <dbReference type="ARBA" id="ARBA00022679"/>
    </source>
</evidence>
<dbReference type="AlphaFoldDB" id="A0A5A7MI39"/>
<dbReference type="InterPro" id="IPR036097">
    <property type="entry name" value="HisK_dim/P_sf"/>
</dbReference>
<keyword evidence="11" id="KW-0067">ATP-binding</keyword>
<feature type="coiled-coil region" evidence="16">
    <location>
        <begin position="337"/>
        <end position="392"/>
    </location>
</feature>
<dbReference type="Proteomes" id="UP000323105">
    <property type="component" value="Unassembled WGS sequence"/>
</dbReference>
<keyword evidence="8 17" id="KW-0812">Transmembrane</keyword>
<dbReference type="InterPro" id="IPR003661">
    <property type="entry name" value="HisK_dim/P_dom"/>
</dbReference>
<dbReference type="EC" id="2.7.13.3" evidence="3"/>
<keyword evidence="10 19" id="KW-0418">Kinase</keyword>
<organism evidence="19 20">
    <name type="scientific">Comamonas testosteroni</name>
    <name type="common">Pseudomonas testosteroni</name>
    <dbReference type="NCBI Taxonomy" id="285"/>
    <lineage>
        <taxon>Bacteria</taxon>
        <taxon>Pseudomonadati</taxon>
        <taxon>Pseudomonadota</taxon>
        <taxon>Betaproteobacteria</taxon>
        <taxon>Burkholderiales</taxon>
        <taxon>Comamonadaceae</taxon>
        <taxon>Comamonas</taxon>
    </lineage>
</organism>
<dbReference type="Gene3D" id="3.30.450.20">
    <property type="entry name" value="PAS domain"/>
    <property type="match status" value="2"/>
</dbReference>
<dbReference type="Gene3D" id="3.30.565.10">
    <property type="entry name" value="Histidine kinase-like ATPase, C-terminal domain"/>
    <property type="match status" value="1"/>
</dbReference>
<dbReference type="GO" id="GO:0000155">
    <property type="term" value="F:phosphorelay sensor kinase activity"/>
    <property type="evidence" value="ECO:0007669"/>
    <property type="project" value="InterPro"/>
</dbReference>
<dbReference type="PIRSF" id="PIRSF036431">
    <property type="entry name" value="STHK_DctB"/>
    <property type="match status" value="1"/>
</dbReference>
<dbReference type="GO" id="GO:0005524">
    <property type="term" value="F:ATP binding"/>
    <property type="evidence" value="ECO:0007669"/>
    <property type="project" value="UniProtKB-KW"/>
</dbReference>
<evidence type="ECO:0000256" key="16">
    <source>
        <dbReference type="SAM" id="Coils"/>
    </source>
</evidence>
<keyword evidence="16" id="KW-0175">Coiled coil</keyword>
<protein>
    <recommendedName>
        <fullName evidence="15">C4-dicarboxylate transport sensor protein DctB</fullName>
        <ecNumber evidence="3">2.7.13.3</ecNumber>
    </recommendedName>
</protein>
<dbReference type="SUPFAM" id="SSF55874">
    <property type="entry name" value="ATPase domain of HSP90 chaperone/DNA topoisomerase II/histidine kinase"/>
    <property type="match status" value="1"/>
</dbReference>
<dbReference type="Pfam" id="PF02518">
    <property type="entry name" value="HATPase_c"/>
    <property type="match status" value="1"/>
</dbReference>
<dbReference type="PANTHER" id="PTHR43065:SF46">
    <property type="entry name" value="C4-DICARBOXYLATE TRANSPORT SENSOR PROTEIN DCTB"/>
    <property type="match status" value="1"/>
</dbReference>
<evidence type="ECO:0000256" key="2">
    <source>
        <dbReference type="ARBA" id="ARBA00004429"/>
    </source>
</evidence>
<feature type="domain" description="Histidine kinase" evidence="18">
    <location>
        <begin position="408"/>
        <end position="621"/>
    </location>
</feature>
<evidence type="ECO:0000256" key="11">
    <source>
        <dbReference type="ARBA" id="ARBA00022840"/>
    </source>
</evidence>
<comment type="catalytic activity">
    <reaction evidence="1">
        <text>ATP + protein L-histidine = ADP + protein N-phospho-L-histidine.</text>
        <dbReference type="EC" id="2.7.13.3"/>
    </reaction>
</comment>
<evidence type="ECO:0000256" key="8">
    <source>
        <dbReference type="ARBA" id="ARBA00022692"/>
    </source>
</evidence>
<evidence type="ECO:0000256" key="6">
    <source>
        <dbReference type="ARBA" id="ARBA00022553"/>
    </source>
</evidence>
<evidence type="ECO:0000313" key="20">
    <source>
        <dbReference type="Proteomes" id="UP000323105"/>
    </source>
</evidence>
<comment type="subcellular location">
    <subcellularLocation>
        <location evidence="2">Cell inner membrane</location>
        <topology evidence="2">Multi-pass membrane protein</topology>
    </subcellularLocation>
</comment>
<evidence type="ECO:0000256" key="4">
    <source>
        <dbReference type="ARBA" id="ARBA00022475"/>
    </source>
</evidence>
<feature type="transmembrane region" description="Helical" evidence="17">
    <location>
        <begin position="313"/>
        <end position="331"/>
    </location>
</feature>
<dbReference type="FunFam" id="1.10.287.130:FF:000049">
    <property type="entry name" value="C4-dicarboxylate transport sensor protein DctB"/>
    <property type="match status" value="1"/>
</dbReference>
<evidence type="ECO:0000256" key="3">
    <source>
        <dbReference type="ARBA" id="ARBA00012438"/>
    </source>
</evidence>
<evidence type="ECO:0000256" key="9">
    <source>
        <dbReference type="ARBA" id="ARBA00022741"/>
    </source>
</evidence>
<dbReference type="GO" id="GO:0005886">
    <property type="term" value="C:plasma membrane"/>
    <property type="evidence" value="ECO:0007669"/>
    <property type="project" value="UniProtKB-SubCell"/>
</dbReference>
<dbReference type="PANTHER" id="PTHR43065">
    <property type="entry name" value="SENSOR HISTIDINE KINASE"/>
    <property type="match status" value="1"/>
</dbReference>
<dbReference type="SMART" id="SM00387">
    <property type="entry name" value="HATPase_c"/>
    <property type="match status" value="1"/>
</dbReference>
<dbReference type="SUPFAM" id="SSF47384">
    <property type="entry name" value="Homodimeric domain of signal transducing histidine kinase"/>
    <property type="match status" value="1"/>
</dbReference>
<dbReference type="Gene3D" id="1.10.287.130">
    <property type="match status" value="1"/>
</dbReference>
<dbReference type="SUPFAM" id="SSF103190">
    <property type="entry name" value="Sensory domain-like"/>
    <property type="match status" value="1"/>
</dbReference>
<evidence type="ECO:0000256" key="10">
    <source>
        <dbReference type="ARBA" id="ARBA00022777"/>
    </source>
</evidence>
<dbReference type="InterPro" id="IPR003594">
    <property type="entry name" value="HATPase_dom"/>
</dbReference>
<accession>A0A5A7MI39</accession>
<evidence type="ECO:0000256" key="17">
    <source>
        <dbReference type="SAM" id="Phobius"/>
    </source>
</evidence>
<dbReference type="PRINTS" id="PR00344">
    <property type="entry name" value="BCTRLSENSOR"/>
</dbReference>
<dbReference type="Pfam" id="PF00512">
    <property type="entry name" value="HisKA"/>
    <property type="match status" value="1"/>
</dbReference>
<name>A0A5A7MI39_COMTE</name>
<evidence type="ECO:0000313" key="19">
    <source>
        <dbReference type="EMBL" id="GEQ76355.1"/>
    </source>
</evidence>
<proteinExistence type="predicted"/>
<dbReference type="InterPro" id="IPR005467">
    <property type="entry name" value="His_kinase_dom"/>
</dbReference>
<dbReference type="PROSITE" id="PS50109">
    <property type="entry name" value="HIS_KIN"/>
    <property type="match status" value="1"/>
</dbReference>
<dbReference type="InterPro" id="IPR036890">
    <property type="entry name" value="HATPase_C_sf"/>
</dbReference>
<dbReference type="InterPro" id="IPR017055">
    <property type="entry name" value="Sig_transdc_His_kinase_DctB"/>
</dbReference>
<dbReference type="InterPro" id="IPR004358">
    <property type="entry name" value="Sig_transdc_His_kin-like_C"/>
</dbReference>
<dbReference type="EMBL" id="BKBW01000006">
    <property type="protein sequence ID" value="GEQ76355.1"/>
    <property type="molecule type" value="Genomic_DNA"/>
</dbReference>
<gene>
    <name evidence="19" type="ORF">CTTA_3360</name>
</gene>
<keyword evidence="12 17" id="KW-1133">Transmembrane helix</keyword>
<dbReference type="InterPro" id="IPR029151">
    <property type="entry name" value="Sensor-like_sf"/>
</dbReference>
<reference evidence="19 20" key="1">
    <citation type="journal article" date="2019" name="Microbiol. Resour. Announc.">
        <title>Draft Genome Sequence of Comamonas testosteroni TA441, a Bacterium That Has a Cryptic Phenol Degradation Gene Cluster.</title>
        <authorList>
            <person name="Arai H."/>
            <person name="Ishii M."/>
        </authorList>
    </citation>
    <scope>NUCLEOTIDE SEQUENCE [LARGE SCALE GENOMIC DNA]</scope>
    <source>
        <strain evidence="19 20">TA441</strain>
    </source>
</reference>